<dbReference type="FunFam" id="1.20.58.1040:FF:000001">
    <property type="entry name" value="Glucan endo-1,3-beta-glucosidase 4"/>
    <property type="match status" value="1"/>
</dbReference>
<dbReference type="InterPro" id="IPR044788">
    <property type="entry name" value="X8_dom_prot"/>
</dbReference>
<sequence>MFGVILLAISLQNCFFTITCLKILIKLRFCDFNLILSERIVLFSFSPALATNSEVVVQNKLSISTTEKDITTPITTLPITTPGNPTATNPTFNPTVSNPESAAAANPMNPLMTPASSSTSPLSSSASWCIASPSASPMALQVALDYACGYGGADCAAIQPGGNCYNPNTVNHHASYAFNSYYQKNPVPNSCNFGGTAVPTNTDPSSGTCQYRSTSTTSSILNTTNSSGSRVYGAGPPITPTGSGATLSFSIAYDFHILSCLLSLTVVSNLSR</sequence>
<keyword evidence="11" id="KW-1185">Reference proteome</keyword>
<dbReference type="PANTHER" id="PTHR31044">
    <property type="entry name" value="BETA-1,3 GLUCANASE"/>
    <property type="match status" value="1"/>
</dbReference>
<dbReference type="GO" id="GO:0098552">
    <property type="term" value="C:side of membrane"/>
    <property type="evidence" value="ECO:0007669"/>
    <property type="project" value="UniProtKB-KW"/>
</dbReference>
<keyword evidence="7" id="KW-0325">Glycoprotein</keyword>
<dbReference type="Proteomes" id="UP001161247">
    <property type="component" value="Chromosome 1"/>
</dbReference>
<keyword evidence="4" id="KW-0732">Signal</keyword>
<dbReference type="AlphaFoldDB" id="A0AAV1C3T4"/>
<evidence type="ECO:0000256" key="2">
    <source>
        <dbReference type="ARBA" id="ARBA00022475"/>
    </source>
</evidence>
<dbReference type="EMBL" id="OX459118">
    <property type="protein sequence ID" value="CAI9089042.1"/>
    <property type="molecule type" value="Genomic_DNA"/>
</dbReference>
<dbReference type="PANTHER" id="PTHR31044:SF52">
    <property type="entry name" value="OS01G0631500 PROTEIN"/>
    <property type="match status" value="1"/>
</dbReference>
<dbReference type="GO" id="GO:0009506">
    <property type="term" value="C:plasmodesma"/>
    <property type="evidence" value="ECO:0007669"/>
    <property type="project" value="UniProtKB-ARBA"/>
</dbReference>
<evidence type="ECO:0000256" key="3">
    <source>
        <dbReference type="ARBA" id="ARBA00022622"/>
    </source>
</evidence>
<proteinExistence type="predicted"/>
<reference evidence="10" key="1">
    <citation type="submission" date="2023-03" db="EMBL/GenBank/DDBJ databases">
        <authorList>
            <person name="Julca I."/>
        </authorList>
    </citation>
    <scope>NUCLEOTIDE SEQUENCE</scope>
</reference>
<keyword evidence="2" id="KW-1003">Cell membrane</keyword>
<evidence type="ECO:0000259" key="9">
    <source>
        <dbReference type="SMART" id="SM00768"/>
    </source>
</evidence>
<dbReference type="Pfam" id="PF07983">
    <property type="entry name" value="X8"/>
    <property type="match status" value="1"/>
</dbReference>
<gene>
    <name evidence="10" type="ORF">OLC1_LOCUS1470</name>
</gene>
<evidence type="ECO:0000256" key="7">
    <source>
        <dbReference type="ARBA" id="ARBA00023180"/>
    </source>
</evidence>
<evidence type="ECO:0000256" key="6">
    <source>
        <dbReference type="ARBA" id="ARBA00023157"/>
    </source>
</evidence>
<evidence type="ECO:0000256" key="1">
    <source>
        <dbReference type="ARBA" id="ARBA00004609"/>
    </source>
</evidence>
<evidence type="ECO:0000313" key="10">
    <source>
        <dbReference type="EMBL" id="CAI9089042.1"/>
    </source>
</evidence>
<dbReference type="GO" id="GO:0005886">
    <property type="term" value="C:plasma membrane"/>
    <property type="evidence" value="ECO:0007669"/>
    <property type="project" value="UniProtKB-SubCell"/>
</dbReference>
<keyword evidence="3" id="KW-0336">GPI-anchor</keyword>
<dbReference type="SMART" id="SM00768">
    <property type="entry name" value="X8"/>
    <property type="match status" value="1"/>
</dbReference>
<evidence type="ECO:0000313" key="11">
    <source>
        <dbReference type="Proteomes" id="UP001161247"/>
    </source>
</evidence>
<organism evidence="10 11">
    <name type="scientific">Oldenlandia corymbosa var. corymbosa</name>
    <dbReference type="NCBI Taxonomy" id="529605"/>
    <lineage>
        <taxon>Eukaryota</taxon>
        <taxon>Viridiplantae</taxon>
        <taxon>Streptophyta</taxon>
        <taxon>Embryophyta</taxon>
        <taxon>Tracheophyta</taxon>
        <taxon>Spermatophyta</taxon>
        <taxon>Magnoliopsida</taxon>
        <taxon>eudicotyledons</taxon>
        <taxon>Gunneridae</taxon>
        <taxon>Pentapetalae</taxon>
        <taxon>asterids</taxon>
        <taxon>lamiids</taxon>
        <taxon>Gentianales</taxon>
        <taxon>Rubiaceae</taxon>
        <taxon>Rubioideae</taxon>
        <taxon>Spermacoceae</taxon>
        <taxon>Hedyotis-Oldenlandia complex</taxon>
        <taxon>Oldenlandia</taxon>
    </lineage>
</organism>
<accession>A0AAV1C3T4</accession>
<evidence type="ECO:0000256" key="4">
    <source>
        <dbReference type="ARBA" id="ARBA00022729"/>
    </source>
</evidence>
<keyword evidence="8" id="KW-0449">Lipoprotein</keyword>
<evidence type="ECO:0000256" key="8">
    <source>
        <dbReference type="ARBA" id="ARBA00023288"/>
    </source>
</evidence>
<dbReference type="Gene3D" id="1.20.58.1040">
    <property type="match status" value="1"/>
</dbReference>
<comment type="subcellular location">
    <subcellularLocation>
        <location evidence="1">Cell membrane</location>
        <topology evidence="1">Lipid-anchor</topology>
        <topology evidence="1">GPI-anchor</topology>
    </subcellularLocation>
</comment>
<name>A0AAV1C3T4_OLDCO</name>
<dbReference type="InterPro" id="IPR012946">
    <property type="entry name" value="X8"/>
</dbReference>
<evidence type="ECO:0000256" key="5">
    <source>
        <dbReference type="ARBA" id="ARBA00023136"/>
    </source>
</evidence>
<feature type="domain" description="X8" evidence="9">
    <location>
        <begin position="127"/>
        <end position="211"/>
    </location>
</feature>
<keyword evidence="6" id="KW-1015">Disulfide bond</keyword>
<keyword evidence="5" id="KW-0472">Membrane</keyword>
<protein>
    <submittedName>
        <fullName evidence="10">OLC1v1023532C4</fullName>
    </submittedName>
</protein>